<dbReference type="Pfam" id="PF03370">
    <property type="entry name" value="CBM_21"/>
    <property type="match status" value="1"/>
</dbReference>
<comment type="caution">
    <text evidence="3">The sequence shown here is derived from an EMBL/GenBank/DDBJ whole genome shotgun (WGS) entry which is preliminary data.</text>
</comment>
<dbReference type="GO" id="GO:0005979">
    <property type="term" value="P:regulation of glycogen biosynthetic process"/>
    <property type="evidence" value="ECO:0007669"/>
    <property type="project" value="TreeGrafter"/>
</dbReference>
<organism evidence="3 4">
    <name type="scientific">Araneus ventricosus</name>
    <name type="common">Orbweaver spider</name>
    <name type="synonym">Epeira ventricosa</name>
    <dbReference type="NCBI Taxonomy" id="182803"/>
    <lineage>
        <taxon>Eukaryota</taxon>
        <taxon>Metazoa</taxon>
        <taxon>Ecdysozoa</taxon>
        <taxon>Arthropoda</taxon>
        <taxon>Chelicerata</taxon>
        <taxon>Arachnida</taxon>
        <taxon>Araneae</taxon>
        <taxon>Araneomorphae</taxon>
        <taxon>Entelegynae</taxon>
        <taxon>Araneoidea</taxon>
        <taxon>Araneidae</taxon>
        <taxon>Araneus</taxon>
    </lineage>
</organism>
<evidence type="ECO:0000313" key="3">
    <source>
        <dbReference type="EMBL" id="GBM80908.1"/>
    </source>
</evidence>
<dbReference type="GO" id="GO:0008157">
    <property type="term" value="F:protein phosphatase 1 binding"/>
    <property type="evidence" value="ECO:0007669"/>
    <property type="project" value="TreeGrafter"/>
</dbReference>
<name>A0A4Y2ISQ4_ARAVE</name>
<evidence type="ECO:0000259" key="2">
    <source>
        <dbReference type="PROSITE" id="PS51159"/>
    </source>
</evidence>
<keyword evidence="4" id="KW-1185">Reference proteome</keyword>
<dbReference type="OrthoDB" id="8942186at2759"/>
<dbReference type="PROSITE" id="PS51159">
    <property type="entry name" value="CBM21"/>
    <property type="match status" value="1"/>
</dbReference>
<feature type="domain" description="CBM21" evidence="2">
    <location>
        <begin position="179"/>
        <end position="285"/>
    </location>
</feature>
<dbReference type="InterPro" id="IPR038175">
    <property type="entry name" value="CBM21_dom_sf"/>
</dbReference>
<dbReference type="PANTHER" id="PTHR12307">
    <property type="entry name" value="PROTEIN PHOSPHATASE 1 REGULATORY SUBUNIT"/>
    <property type="match status" value="1"/>
</dbReference>
<dbReference type="InterPro" id="IPR005036">
    <property type="entry name" value="CBM21_dom"/>
</dbReference>
<dbReference type="GO" id="GO:0000164">
    <property type="term" value="C:protein phosphatase type 1 complex"/>
    <property type="evidence" value="ECO:0007669"/>
    <property type="project" value="TreeGrafter"/>
</dbReference>
<dbReference type="GO" id="GO:2001069">
    <property type="term" value="F:glycogen binding"/>
    <property type="evidence" value="ECO:0007669"/>
    <property type="project" value="TreeGrafter"/>
</dbReference>
<feature type="compositionally biased region" description="Basic and acidic residues" evidence="1">
    <location>
        <begin position="43"/>
        <end position="69"/>
    </location>
</feature>
<dbReference type="InterPro" id="IPR050782">
    <property type="entry name" value="PP1_regulatory_subunit_3"/>
</dbReference>
<dbReference type="Gene3D" id="2.60.40.2440">
    <property type="entry name" value="Carbohydrate binding type-21 domain"/>
    <property type="match status" value="1"/>
</dbReference>
<evidence type="ECO:0000256" key="1">
    <source>
        <dbReference type="SAM" id="MobiDB-lite"/>
    </source>
</evidence>
<dbReference type="PANTHER" id="PTHR12307:SF53">
    <property type="entry name" value="PROTEIN PHOSPHATASE 1 REGULATORY SUBUNIT"/>
    <property type="match status" value="1"/>
</dbReference>
<accession>A0A4Y2ISQ4</accession>
<dbReference type="AlphaFoldDB" id="A0A4Y2ISQ4"/>
<feature type="compositionally biased region" description="Low complexity" evidence="1">
    <location>
        <begin position="12"/>
        <end position="27"/>
    </location>
</feature>
<gene>
    <name evidence="3" type="primary">Gbs-76A_1</name>
    <name evidence="3" type="ORF">AVEN_245609_1</name>
</gene>
<dbReference type="EMBL" id="BGPR01002911">
    <property type="protein sequence ID" value="GBM80908.1"/>
    <property type="molecule type" value="Genomic_DNA"/>
</dbReference>
<sequence length="306" mass="34153">MDQNDQHGLKLNSPPNSSCSDSNSNSSIPTFKTESEDSGGTSEKGHNGHPVEKNEPATSHDKDGAKDSSQHLTVPSKEPRMQRSSSLKIGKPSSEGTSSDKKIVRFADAFGLDLVDVKVFKNDGSIPHVPSRAYNDLNVCLPNDRIPLSPQCKSKIDLTQDKYVLVPQFEQPVSDANFINRVKDQKVCLENVIVLDLKVTGIARISNLHYKKVVLVRYTTDDWISVLEHPAKYVEGSSDTVTDKFAFTIHPRHMKPGDKLIFVVKYEVLDQEFWDNNNSNNYTLLCKEKNNDCLHLDSVGRLSISK</sequence>
<protein>
    <submittedName>
        <fullName evidence="3">Glycogen-binding subunit 76A</fullName>
    </submittedName>
</protein>
<feature type="region of interest" description="Disordered" evidence="1">
    <location>
        <begin position="1"/>
        <end position="98"/>
    </location>
</feature>
<evidence type="ECO:0000313" key="4">
    <source>
        <dbReference type="Proteomes" id="UP000499080"/>
    </source>
</evidence>
<proteinExistence type="predicted"/>
<dbReference type="Proteomes" id="UP000499080">
    <property type="component" value="Unassembled WGS sequence"/>
</dbReference>
<reference evidence="3 4" key="1">
    <citation type="journal article" date="2019" name="Sci. Rep.">
        <title>Orb-weaving spider Araneus ventricosus genome elucidates the spidroin gene catalogue.</title>
        <authorList>
            <person name="Kono N."/>
            <person name="Nakamura H."/>
            <person name="Ohtoshi R."/>
            <person name="Moran D.A.P."/>
            <person name="Shinohara A."/>
            <person name="Yoshida Y."/>
            <person name="Fujiwara M."/>
            <person name="Mori M."/>
            <person name="Tomita M."/>
            <person name="Arakawa K."/>
        </authorList>
    </citation>
    <scope>NUCLEOTIDE SEQUENCE [LARGE SCALE GENOMIC DNA]</scope>
</reference>